<accession>A0A6J6T0D7</accession>
<gene>
    <name evidence="2" type="ORF">UFOPK2761_01233</name>
</gene>
<dbReference type="InterPro" id="IPR023375">
    <property type="entry name" value="ADC_dom_sf"/>
</dbReference>
<dbReference type="Gene3D" id="2.40.400.10">
    <property type="entry name" value="Acetoacetate decarboxylase-like"/>
    <property type="match status" value="1"/>
</dbReference>
<dbReference type="AlphaFoldDB" id="A0A6J6T0D7"/>
<dbReference type="EMBL" id="CAEZYQ010000008">
    <property type="protein sequence ID" value="CAB4740600.1"/>
    <property type="molecule type" value="Genomic_DNA"/>
</dbReference>
<protein>
    <submittedName>
        <fullName evidence="2">Unannotated protein</fullName>
    </submittedName>
</protein>
<reference evidence="2" key="1">
    <citation type="submission" date="2020-05" db="EMBL/GenBank/DDBJ databases">
        <authorList>
            <person name="Chiriac C."/>
            <person name="Salcher M."/>
            <person name="Ghai R."/>
            <person name="Kavagutti S V."/>
        </authorList>
    </citation>
    <scope>NUCLEOTIDE SEQUENCE</scope>
</reference>
<dbReference type="Pfam" id="PF06314">
    <property type="entry name" value="ADC"/>
    <property type="match status" value="1"/>
</dbReference>
<dbReference type="InterPro" id="IPR010451">
    <property type="entry name" value="Acetoacetate_decarboxylase"/>
</dbReference>
<dbReference type="SUPFAM" id="SSF160104">
    <property type="entry name" value="Acetoacetate decarboxylase-like"/>
    <property type="match status" value="1"/>
</dbReference>
<name>A0A6J6T0D7_9ZZZZ</name>
<dbReference type="PANTHER" id="PTHR40518">
    <property type="entry name" value="ACETOACETATE DECARBOXYLASE"/>
    <property type="match status" value="1"/>
</dbReference>
<sequence length="213" mass="22824">MSEQVAGRQEQAQEQAVDYPPEPWDLTGTGAITTWRVPVASLPRLPSGVRPAAWRGTALVTTAFVRYDERGLMAYDELLAAVLVRHGRGLALSITDIWVDSPTSVAGGRGHWGIPKDLATFGERYAETADGPIAAASFSPRRAPDLRLPLPLRGSVVQTLDGATKASPIRAGGTVRPATARWDLAETGPLAWLRAARPGVSLLARDFSMRFGS</sequence>
<evidence type="ECO:0000313" key="2">
    <source>
        <dbReference type="EMBL" id="CAB4740600.1"/>
    </source>
</evidence>
<proteinExistence type="predicted"/>
<dbReference type="PANTHER" id="PTHR40518:SF1">
    <property type="entry name" value="ACETOACETATE DECARBOXYLASE"/>
    <property type="match status" value="1"/>
</dbReference>
<evidence type="ECO:0000256" key="1">
    <source>
        <dbReference type="SAM" id="MobiDB-lite"/>
    </source>
</evidence>
<dbReference type="GO" id="GO:0016829">
    <property type="term" value="F:lyase activity"/>
    <property type="evidence" value="ECO:0007669"/>
    <property type="project" value="InterPro"/>
</dbReference>
<organism evidence="2">
    <name type="scientific">freshwater metagenome</name>
    <dbReference type="NCBI Taxonomy" id="449393"/>
    <lineage>
        <taxon>unclassified sequences</taxon>
        <taxon>metagenomes</taxon>
        <taxon>ecological metagenomes</taxon>
    </lineage>
</organism>
<feature type="region of interest" description="Disordered" evidence="1">
    <location>
        <begin position="1"/>
        <end position="23"/>
    </location>
</feature>